<reference evidence="3" key="1">
    <citation type="submission" date="2017-03" db="EMBL/GenBank/DDBJ databases">
        <authorList>
            <person name="Sharma R."/>
            <person name="Thines M."/>
        </authorList>
    </citation>
    <scope>NUCLEOTIDE SEQUENCE [LARGE SCALE GENOMIC DNA]</scope>
</reference>
<evidence type="ECO:0000256" key="1">
    <source>
        <dbReference type="SAM" id="MobiDB-lite"/>
    </source>
</evidence>
<protein>
    <recommendedName>
        <fullName evidence="4">Retrotransposon gag domain-containing protein</fullName>
    </recommendedName>
</protein>
<keyword evidence="3" id="KW-1185">Reference proteome</keyword>
<evidence type="ECO:0008006" key="4">
    <source>
        <dbReference type="Google" id="ProtNLM"/>
    </source>
</evidence>
<feature type="region of interest" description="Disordered" evidence="1">
    <location>
        <begin position="37"/>
        <end position="67"/>
    </location>
</feature>
<dbReference type="AlphaFoldDB" id="A0A1W5DB48"/>
<organism evidence="2 3">
    <name type="scientific">Lasallia pustulata</name>
    <dbReference type="NCBI Taxonomy" id="136370"/>
    <lineage>
        <taxon>Eukaryota</taxon>
        <taxon>Fungi</taxon>
        <taxon>Dikarya</taxon>
        <taxon>Ascomycota</taxon>
        <taxon>Pezizomycotina</taxon>
        <taxon>Lecanoromycetes</taxon>
        <taxon>OSLEUM clade</taxon>
        <taxon>Umbilicariomycetidae</taxon>
        <taxon>Umbilicariales</taxon>
        <taxon>Umbilicariaceae</taxon>
        <taxon>Lasallia</taxon>
    </lineage>
</organism>
<dbReference type="EMBL" id="FWEW01003633">
    <property type="protein sequence ID" value="SLM40162.1"/>
    <property type="molecule type" value="Genomic_DNA"/>
</dbReference>
<dbReference type="Proteomes" id="UP000192927">
    <property type="component" value="Unassembled WGS sequence"/>
</dbReference>
<evidence type="ECO:0000313" key="3">
    <source>
        <dbReference type="Proteomes" id="UP000192927"/>
    </source>
</evidence>
<accession>A0A1W5DB48</accession>
<evidence type="ECO:0000313" key="2">
    <source>
        <dbReference type="EMBL" id="SLM40162.1"/>
    </source>
</evidence>
<sequence>MTPRSGSGAESPAADNNGLLPAALAQIRELMSKMLNNLPTQQGPAGPAGLPGEQGLPGLPTNLARPRSAQWKPHDIGIFWLNIPASYGTGDVINNGKERYYRNVHSFIARIQVAVLTRDAATMRQNLDLCLKGEAQDWWTNQLAHVTQVGIMSDNTGVEEWIRALEKQFREAPSVALGKLQGMRYTVQDAQNNRKPSKYVTVIATAAKGYGQGNTKFAQVLHTF</sequence>
<name>A0A1W5DB48_9LECA</name>
<proteinExistence type="predicted"/>
<feature type="compositionally biased region" description="Low complexity" evidence="1">
    <location>
        <begin position="38"/>
        <end position="61"/>
    </location>
</feature>